<feature type="region of interest" description="Disordered" evidence="1">
    <location>
        <begin position="258"/>
        <end position="316"/>
    </location>
</feature>
<feature type="region of interest" description="Disordered" evidence="1">
    <location>
        <begin position="19"/>
        <end position="55"/>
    </location>
</feature>
<name>A0A1U7HTT8_9CHRO</name>
<organism evidence="2 3">
    <name type="scientific">Chroogloeocystis siderophila 5.2 s.c.1</name>
    <dbReference type="NCBI Taxonomy" id="247279"/>
    <lineage>
        <taxon>Bacteria</taxon>
        <taxon>Bacillati</taxon>
        <taxon>Cyanobacteriota</taxon>
        <taxon>Cyanophyceae</taxon>
        <taxon>Oscillatoriophycideae</taxon>
        <taxon>Chroococcales</taxon>
        <taxon>Chroococcaceae</taxon>
        <taxon>Chroogloeocystis</taxon>
    </lineage>
</organism>
<proteinExistence type="predicted"/>
<dbReference type="Proteomes" id="UP000185984">
    <property type="component" value="Unassembled WGS sequence"/>
</dbReference>
<keyword evidence="3" id="KW-1185">Reference proteome</keyword>
<protein>
    <submittedName>
        <fullName evidence="2">Uncharacterized protein</fullName>
    </submittedName>
</protein>
<gene>
    <name evidence="2" type="ORF">NIES1031_09720</name>
</gene>
<accession>A0A1U7HTT8</accession>
<dbReference type="OrthoDB" id="423098at2"/>
<dbReference type="RefSeq" id="WP_073549214.1">
    <property type="nucleotide sequence ID" value="NZ_CAWMVK010000041.1"/>
</dbReference>
<evidence type="ECO:0000313" key="3">
    <source>
        <dbReference type="Proteomes" id="UP000185984"/>
    </source>
</evidence>
<feature type="compositionally biased region" description="Basic and acidic residues" evidence="1">
    <location>
        <begin position="139"/>
        <end position="153"/>
    </location>
</feature>
<reference evidence="2 3" key="1">
    <citation type="submission" date="2016-11" db="EMBL/GenBank/DDBJ databases">
        <title>Draft Genome Sequences of Nine Cyanobacterial Strains from Diverse Habitats.</title>
        <authorList>
            <person name="Zhu T."/>
            <person name="Hou S."/>
            <person name="Lu X."/>
            <person name="Hess W.R."/>
        </authorList>
    </citation>
    <scope>NUCLEOTIDE SEQUENCE [LARGE SCALE GENOMIC DNA]</scope>
    <source>
        <strain evidence="2 3">5.2 s.c.1</strain>
    </source>
</reference>
<evidence type="ECO:0000256" key="1">
    <source>
        <dbReference type="SAM" id="MobiDB-lite"/>
    </source>
</evidence>
<feature type="compositionally biased region" description="Polar residues" evidence="1">
    <location>
        <begin position="155"/>
        <end position="164"/>
    </location>
</feature>
<feature type="compositionally biased region" description="Polar residues" evidence="1">
    <location>
        <begin position="19"/>
        <end position="47"/>
    </location>
</feature>
<evidence type="ECO:0000313" key="2">
    <source>
        <dbReference type="EMBL" id="OKH26997.1"/>
    </source>
</evidence>
<dbReference type="STRING" id="247279.NIES1031_09720"/>
<dbReference type="EMBL" id="MRCC01000007">
    <property type="protein sequence ID" value="OKH26997.1"/>
    <property type="molecule type" value="Genomic_DNA"/>
</dbReference>
<dbReference type="AlphaFoldDB" id="A0A1U7HTT8"/>
<feature type="region of interest" description="Disordered" evidence="1">
    <location>
        <begin position="139"/>
        <end position="174"/>
    </location>
</feature>
<comment type="caution">
    <text evidence="2">The sequence shown here is derived from an EMBL/GenBank/DDBJ whole genome shotgun (WGS) entry which is preliminary data.</text>
</comment>
<sequence length="316" mass="35202">MNSSVNPFSESSNAAFERVTISSQASTEAESSPNAPETTLESVNRQQPIPPPSEPMQYRAIGLVRGKYVPSSEQFTKGVLLTSDGVEIETVLLGRIMSLVRNHLDLSQDHLWVVYPRTQPKEGTLHLQVVGVWEPDKLAKQQNTRDQRSDGEQGKSLQEVTRSSDPAAPEEMTSTAPFVEDGYFSVRGEIIYQSVPDEHFIVKIKQAPRKDSDKPKYFKLKLNGDLKSKAVGQFWDLHAKRQEKDLVLTQANAIAILPAKPKLKRGGPPRKGGYPFPKRNSETPRPVRKTLDSKPTARPIPKSSVPKPIKRPKPPN</sequence>